<keyword evidence="2" id="KW-1185">Reference proteome</keyword>
<evidence type="ECO:0008006" key="3">
    <source>
        <dbReference type="Google" id="ProtNLM"/>
    </source>
</evidence>
<gene>
    <name evidence="1" type="ORF">CFP56_009675</name>
</gene>
<evidence type="ECO:0000313" key="2">
    <source>
        <dbReference type="Proteomes" id="UP000237347"/>
    </source>
</evidence>
<dbReference type="AlphaFoldDB" id="A0AAW0L257"/>
<comment type="caution">
    <text evidence="1">The sequence shown here is derived from an EMBL/GenBank/DDBJ whole genome shotgun (WGS) entry which is preliminary data.</text>
</comment>
<dbReference type="EMBL" id="PKMF04000172">
    <property type="protein sequence ID" value="KAK7845335.1"/>
    <property type="molecule type" value="Genomic_DNA"/>
</dbReference>
<reference evidence="1 2" key="1">
    <citation type="journal article" date="2018" name="Sci. Data">
        <title>The draft genome sequence of cork oak.</title>
        <authorList>
            <person name="Ramos A.M."/>
            <person name="Usie A."/>
            <person name="Barbosa P."/>
            <person name="Barros P.M."/>
            <person name="Capote T."/>
            <person name="Chaves I."/>
            <person name="Simoes F."/>
            <person name="Abreu I."/>
            <person name="Carrasquinho I."/>
            <person name="Faro C."/>
            <person name="Guimaraes J.B."/>
            <person name="Mendonca D."/>
            <person name="Nobrega F."/>
            <person name="Rodrigues L."/>
            <person name="Saibo N.J.M."/>
            <person name="Varela M.C."/>
            <person name="Egas C."/>
            <person name="Matos J."/>
            <person name="Miguel C.M."/>
            <person name="Oliveira M.M."/>
            <person name="Ricardo C.P."/>
            <person name="Goncalves S."/>
        </authorList>
    </citation>
    <scope>NUCLEOTIDE SEQUENCE [LARGE SCALE GENOMIC DNA]</scope>
    <source>
        <strain evidence="2">cv. HL8</strain>
    </source>
</reference>
<accession>A0AAW0L257</accession>
<sequence>MVRTFMITLFLLATQLHWSFTLVLAYIVYMGETRGQEPVLLLRERERDCGQKPVLLIFNTTCFLQ</sequence>
<dbReference type="Proteomes" id="UP000237347">
    <property type="component" value="Unassembled WGS sequence"/>
</dbReference>
<evidence type="ECO:0000313" key="1">
    <source>
        <dbReference type="EMBL" id="KAK7845335.1"/>
    </source>
</evidence>
<proteinExistence type="predicted"/>
<organism evidence="1 2">
    <name type="scientific">Quercus suber</name>
    <name type="common">Cork oak</name>
    <dbReference type="NCBI Taxonomy" id="58331"/>
    <lineage>
        <taxon>Eukaryota</taxon>
        <taxon>Viridiplantae</taxon>
        <taxon>Streptophyta</taxon>
        <taxon>Embryophyta</taxon>
        <taxon>Tracheophyta</taxon>
        <taxon>Spermatophyta</taxon>
        <taxon>Magnoliopsida</taxon>
        <taxon>eudicotyledons</taxon>
        <taxon>Gunneridae</taxon>
        <taxon>Pentapetalae</taxon>
        <taxon>rosids</taxon>
        <taxon>fabids</taxon>
        <taxon>Fagales</taxon>
        <taxon>Fagaceae</taxon>
        <taxon>Quercus</taxon>
    </lineage>
</organism>
<name>A0AAW0L257_QUESU</name>
<protein>
    <recommendedName>
        <fullName evidence="3">Secreted protein</fullName>
    </recommendedName>
</protein>